<dbReference type="EMBL" id="OMOF01000097">
    <property type="protein sequence ID" value="SPF37650.1"/>
    <property type="molecule type" value="Genomic_DNA"/>
</dbReference>
<protein>
    <submittedName>
        <fullName evidence="1">Uncharacterized protein</fullName>
    </submittedName>
</protein>
<evidence type="ECO:0000313" key="1">
    <source>
        <dbReference type="EMBL" id="SPF37650.1"/>
    </source>
</evidence>
<gene>
    <name evidence="1" type="ORF">SBF1_1860006</name>
</gene>
<organism evidence="1 2">
    <name type="scientific">Candidatus Desulfosporosinus infrequens</name>
    <dbReference type="NCBI Taxonomy" id="2043169"/>
    <lineage>
        <taxon>Bacteria</taxon>
        <taxon>Bacillati</taxon>
        <taxon>Bacillota</taxon>
        <taxon>Clostridia</taxon>
        <taxon>Eubacteriales</taxon>
        <taxon>Desulfitobacteriaceae</taxon>
        <taxon>Desulfosporosinus</taxon>
    </lineage>
</organism>
<sequence length="38" mass="4298">MDQSKAVIEKDEFFEKMLEELMQAVGVASNCPAIGFQY</sequence>
<name>A0A2U3KDQ3_9FIRM</name>
<dbReference type="Proteomes" id="UP000238916">
    <property type="component" value="Unassembled WGS sequence"/>
</dbReference>
<proteinExistence type="predicted"/>
<dbReference type="AlphaFoldDB" id="A0A2U3KDQ3"/>
<evidence type="ECO:0000313" key="2">
    <source>
        <dbReference type="Proteomes" id="UP000238916"/>
    </source>
</evidence>
<accession>A0A2U3KDQ3</accession>
<reference evidence="2" key="1">
    <citation type="submission" date="2018-02" db="EMBL/GenBank/DDBJ databases">
        <authorList>
            <person name="Hausmann B."/>
        </authorList>
    </citation>
    <scope>NUCLEOTIDE SEQUENCE [LARGE SCALE GENOMIC DNA]</scope>
    <source>
        <strain evidence="2">Peat soil MAG SbF1</strain>
    </source>
</reference>